<feature type="compositionally biased region" description="Low complexity" evidence="1">
    <location>
        <begin position="194"/>
        <end position="204"/>
    </location>
</feature>
<keyword evidence="2" id="KW-0472">Membrane</keyword>
<feature type="domain" description="Putative host cell surface-exposed lipoprotein Ltp-like HTH region" evidence="3">
    <location>
        <begin position="315"/>
        <end position="360"/>
    </location>
</feature>
<feature type="domain" description="Putative host cell surface-exposed lipoprotein Ltp-like HTH region" evidence="3">
    <location>
        <begin position="264"/>
        <end position="311"/>
    </location>
</feature>
<feature type="transmembrane region" description="Helical" evidence="2">
    <location>
        <begin position="136"/>
        <end position="159"/>
    </location>
</feature>
<dbReference type="InterPro" id="IPR036388">
    <property type="entry name" value="WH-like_DNA-bd_sf"/>
</dbReference>
<evidence type="ECO:0000259" key="3">
    <source>
        <dbReference type="Pfam" id="PF07553"/>
    </source>
</evidence>
<evidence type="ECO:0000256" key="2">
    <source>
        <dbReference type="SAM" id="Phobius"/>
    </source>
</evidence>
<dbReference type="KEGG" id="huw:FPZ11_10230"/>
<dbReference type="AlphaFoldDB" id="A0A5B8M4Z6"/>
<dbReference type="Gene3D" id="1.10.10.10">
    <property type="entry name" value="Winged helix-like DNA-binding domain superfamily/Winged helix DNA-binding domain"/>
    <property type="match status" value="3"/>
</dbReference>
<name>A0A5B8M4Z6_9MICO</name>
<gene>
    <name evidence="4" type="ORF">FPZ11_10230</name>
</gene>
<evidence type="ECO:0000256" key="1">
    <source>
        <dbReference type="SAM" id="MobiDB-lite"/>
    </source>
</evidence>
<dbReference type="OrthoDB" id="2004788at2"/>
<reference evidence="4 5" key="1">
    <citation type="submission" date="2019-07" db="EMBL/GenBank/DDBJ databases">
        <title>Full genome sequence of Humibacter sp. WJ7-1.</title>
        <authorList>
            <person name="Im W.-T."/>
        </authorList>
    </citation>
    <scope>NUCLEOTIDE SEQUENCE [LARGE SCALE GENOMIC DNA]</scope>
    <source>
        <strain evidence="4 5">WJ7-1</strain>
    </source>
</reference>
<proteinExistence type="predicted"/>
<feature type="domain" description="Putative host cell surface-exposed lipoprotein Ltp-like HTH region" evidence="3">
    <location>
        <begin position="217"/>
        <end position="260"/>
    </location>
</feature>
<evidence type="ECO:0000313" key="4">
    <source>
        <dbReference type="EMBL" id="QDZ15099.1"/>
    </source>
</evidence>
<dbReference type="EMBL" id="CP042305">
    <property type="protein sequence ID" value="QDZ15099.1"/>
    <property type="molecule type" value="Genomic_DNA"/>
</dbReference>
<sequence>MSDNLVAPPGYYDDGSGRQRYWDGRTWGEYAAVGASPSPTVDPTTLTYSTPQAPAGGGTPYASVPGSSLDAQPISASATVPASSKSALGIWALVLGIIGVCFALIPHTSGFGIFLGVVALALGIIGAVLKKGSRAIAGTILGGAAFVLGIVFAVVYGVASAGSSVPVADSAAHSSPVATPGRSAAADGATPGTSSAPVKKSSPSKAAAPVGTAAQLQALVAAKSYLADGQGFSQAGLLSQLTSQFGNGFAQADAQWAIDHAGADWNAQAVAAAKNYLSDGQGFSQAGLLQQLTSSSGNKFVPSQAQYGIDHSGADWNAQAVMAAKNYMATGMGYSRDSLIQQMTSTYGSQFTEAQAEYAASQVGL</sequence>
<dbReference type="InterPro" id="IPR011434">
    <property type="entry name" value="Ltp-like_HTH"/>
</dbReference>
<dbReference type="RefSeq" id="WP_146320624.1">
    <property type="nucleotide sequence ID" value="NZ_CP042305.1"/>
</dbReference>
<feature type="transmembrane region" description="Helical" evidence="2">
    <location>
        <begin position="87"/>
        <end position="105"/>
    </location>
</feature>
<feature type="region of interest" description="Disordered" evidence="1">
    <location>
        <begin position="178"/>
        <end position="204"/>
    </location>
</feature>
<accession>A0A5B8M4Z6</accession>
<evidence type="ECO:0000313" key="5">
    <source>
        <dbReference type="Proteomes" id="UP000320216"/>
    </source>
</evidence>
<organism evidence="4 5">
    <name type="scientific">Humibacter ginsenosidimutans</name>
    <dbReference type="NCBI Taxonomy" id="2599293"/>
    <lineage>
        <taxon>Bacteria</taxon>
        <taxon>Bacillati</taxon>
        <taxon>Actinomycetota</taxon>
        <taxon>Actinomycetes</taxon>
        <taxon>Micrococcales</taxon>
        <taxon>Microbacteriaceae</taxon>
        <taxon>Humibacter</taxon>
    </lineage>
</organism>
<keyword evidence="2" id="KW-0812">Transmembrane</keyword>
<protein>
    <recommendedName>
        <fullName evidence="3">Putative host cell surface-exposed lipoprotein Ltp-like HTH region domain-containing protein</fullName>
    </recommendedName>
</protein>
<feature type="transmembrane region" description="Helical" evidence="2">
    <location>
        <begin position="111"/>
        <end position="129"/>
    </location>
</feature>
<keyword evidence="2" id="KW-1133">Transmembrane helix</keyword>
<keyword evidence="5" id="KW-1185">Reference proteome</keyword>
<dbReference type="Proteomes" id="UP000320216">
    <property type="component" value="Chromosome"/>
</dbReference>
<dbReference type="Pfam" id="PF07553">
    <property type="entry name" value="Lipoprotein_Ltp"/>
    <property type="match status" value="3"/>
</dbReference>